<evidence type="ECO:0000313" key="2">
    <source>
        <dbReference type="Proteomes" id="UP000194873"/>
    </source>
</evidence>
<gene>
    <name evidence="1" type="ORF">BXP70_04285</name>
</gene>
<dbReference type="OrthoDB" id="954262at2"/>
<reference evidence="1 2" key="1">
    <citation type="submission" date="2017-01" db="EMBL/GenBank/DDBJ databases">
        <title>A new Hymenobacter.</title>
        <authorList>
            <person name="Liang Y."/>
            <person name="Feng F."/>
        </authorList>
    </citation>
    <scope>NUCLEOTIDE SEQUENCE [LARGE SCALE GENOMIC DNA]</scope>
    <source>
        <strain evidence="1">MIMBbqt21</strain>
    </source>
</reference>
<keyword evidence="2" id="KW-1185">Reference proteome</keyword>
<dbReference type="AlphaFoldDB" id="A0A243WHD6"/>
<proteinExistence type="predicted"/>
<sequence>MSKLLSKKPVVADPEKGSNTPLQRRTFLRYTAGAGVAVGGLALTGCDDILDEIFNNPNVPASLLEVNVGSGDFGVLNFAYALEQLEAAFYAKVITSTYYNGASAAERQILGDLEAHERIHRDFLKTAIKANGGTPIRDLEPDFTTIDFANRASVLGAAKAFEDLGVAAYNGAGKLISNPVYLGLAGKIVSVEARHAALIRDLLSNGTFVGPDVVDFNTGLEMSKTPTQVVAVANNYLKKGSKLNVSNLPTE</sequence>
<organism evidence="1 2">
    <name type="scientific">Hymenobacter crusticola</name>
    <dbReference type="NCBI Taxonomy" id="1770526"/>
    <lineage>
        <taxon>Bacteria</taxon>
        <taxon>Pseudomonadati</taxon>
        <taxon>Bacteroidota</taxon>
        <taxon>Cytophagia</taxon>
        <taxon>Cytophagales</taxon>
        <taxon>Hymenobacteraceae</taxon>
        <taxon>Hymenobacter</taxon>
    </lineage>
</organism>
<name>A0A243WHD6_9BACT</name>
<dbReference type="RefSeq" id="WP_086592789.1">
    <property type="nucleotide sequence ID" value="NZ_MTSE01000002.1"/>
</dbReference>
<dbReference type="Proteomes" id="UP000194873">
    <property type="component" value="Unassembled WGS sequence"/>
</dbReference>
<dbReference type="EMBL" id="MTSE01000002">
    <property type="protein sequence ID" value="OUJ75246.1"/>
    <property type="molecule type" value="Genomic_DNA"/>
</dbReference>
<dbReference type="CDD" id="cd00657">
    <property type="entry name" value="Ferritin_like"/>
    <property type="match status" value="1"/>
</dbReference>
<dbReference type="SUPFAM" id="SSF47240">
    <property type="entry name" value="Ferritin-like"/>
    <property type="match status" value="1"/>
</dbReference>
<evidence type="ECO:0008006" key="3">
    <source>
        <dbReference type="Google" id="ProtNLM"/>
    </source>
</evidence>
<protein>
    <recommendedName>
        <fullName evidence="3">Tat (Twin-arginine translocation) pathway signal sequence containing protein</fullName>
    </recommendedName>
</protein>
<accession>A0A243WHD6</accession>
<dbReference type="InterPro" id="IPR009078">
    <property type="entry name" value="Ferritin-like_SF"/>
</dbReference>
<dbReference type="Pfam" id="PF13668">
    <property type="entry name" value="Ferritin_2"/>
    <property type="match status" value="1"/>
</dbReference>
<comment type="caution">
    <text evidence="1">The sequence shown here is derived from an EMBL/GenBank/DDBJ whole genome shotgun (WGS) entry which is preliminary data.</text>
</comment>
<evidence type="ECO:0000313" key="1">
    <source>
        <dbReference type="EMBL" id="OUJ75246.1"/>
    </source>
</evidence>